<dbReference type="EMBL" id="JBBWWR010000002">
    <property type="protein sequence ID" value="KAK8969923.1"/>
    <property type="molecule type" value="Genomic_DNA"/>
</dbReference>
<dbReference type="Gene3D" id="3.90.79.10">
    <property type="entry name" value="Nucleoside Triphosphate Pyrophosphohydrolase"/>
    <property type="match status" value="1"/>
</dbReference>
<evidence type="ECO:0000256" key="1">
    <source>
        <dbReference type="ARBA" id="ARBA00005582"/>
    </source>
</evidence>
<name>A0ABR2N3G0_9ASPA</name>
<sequence>MKNSGGRQKSILLSKPLLFSCIRPYGKGVDVAAPDTSITRASELLDAYEDEYNGVIIDPQSLPDNANAFADVLQSSLISWKLEGKKGVWLKILEQQAGLVPIALKQGFSYHHAEKGYVMLTYWIPDEPCVLPSTSTHQIGVGAFVMNENKEVLVVIEKKCPLRCSGMWKLPTGLINKSEEIFNGAIREVKEETGIETAFLEVVAFRHAHQVAFDKSDLFFVCMLKPLTLEINIDESEIEEAKWMALEEFLGLPFHRDDKLLRRITSICIAKYQNKYQGFTAQCMMSKFDDRLAYLYHGSCL</sequence>
<gene>
    <name evidence="4" type="primary">NUDT8</name>
    <name evidence="4" type="ORF">KSP40_PGU016621</name>
</gene>
<keyword evidence="5" id="KW-1185">Reference proteome</keyword>
<dbReference type="PANTHER" id="PTHR13994:SF53">
    <property type="entry name" value="NUDIX HYDROLASE 8-LIKE"/>
    <property type="match status" value="1"/>
</dbReference>
<reference evidence="4 5" key="1">
    <citation type="journal article" date="2022" name="Nat. Plants">
        <title>Genomes of leafy and leafless Platanthera orchids illuminate the evolution of mycoheterotrophy.</title>
        <authorList>
            <person name="Li M.H."/>
            <person name="Liu K.W."/>
            <person name="Li Z."/>
            <person name="Lu H.C."/>
            <person name="Ye Q.L."/>
            <person name="Zhang D."/>
            <person name="Wang J.Y."/>
            <person name="Li Y.F."/>
            <person name="Zhong Z.M."/>
            <person name="Liu X."/>
            <person name="Yu X."/>
            <person name="Liu D.K."/>
            <person name="Tu X.D."/>
            <person name="Liu B."/>
            <person name="Hao Y."/>
            <person name="Liao X.Y."/>
            <person name="Jiang Y.T."/>
            <person name="Sun W.H."/>
            <person name="Chen J."/>
            <person name="Chen Y.Q."/>
            <person name="Ai Y."/>
            <person name="Zhai J.W."/>
            <person name="Wu S.S."/>
            <person name="Zhou Z."/>
            <person name="Hsiao Y.Y."/>
            <person name="Wu W.L."/>
            <person name="Chen Y.Y."/>
            <person name="Lin Y.F."/>
            <person name="Hsu J.L."/>
            <person name="Li C.Y."/>
            <person name="Wang Z.W."/>
            <person name="Zhao X."/>
            <person name="Zhong W.Y."/>
            <person name="Ma X.K."/>
            <person name="Ma L."/>
            <person name="Huang J."/>
            <person name="Chen G.Z."/>
            <person name="Huang M.Z."/>
            <person name="Huang L."/>
            <person name="Peng D.H."/>
            <person name="Luo Y.B."/>
            <person name="Zou S.Q."/>
            <person name="Chen S.P."/>
            <person name="Lan S."/>
            <person name="Tsai W.C."/>
            <person name="Van de Peer Y."/>
            <person name="Liu Z.J."/>
        </authorList>
    </citation>
    <scope>NUCLEOTIDE SEQUENCE [LARGE SCALE GENOMIC DNA]</scope>
    <source>
        <strain evidence="4">Lor288</strain>
    </source>
</reference>
<evidence type="ECO:0000313" key="5">
    <source>
        <dbReference type="Proteomes" id="UP001412067"/>
    </source>
</evidence>
<dbReference type="InterPro" id="IPR020084">
    <property type="entry name" value="NUDIX_hydrolase_CS"/>
</dbReference>
<dbReference type="PANTHER" id="PTHR13994">
    <property type="entry name" value="NUDIX HYDROLASE RELATED"/>
    <property type="match status" value="1"/>
</dbReference>
<dbReference type="InterPro" id="IPR003293">
    <property type="entry name" value="Nudix_hydrolase6-like"/>
</dbReference>
<organism evidence="4 5">
    <name type="scientific">Platanthera guangdongensis</name>
    <dbReference type="NCBI Taxonomy" id="2320717"/>
    <lineage>
        <taxon>Eukaryota</taxon>
        <taxon>Viridiplantae</taxon>
        <taxon>Streptophyta</taxon>
        <taxon>Embryophyta</taxon>
        <taxon>Tracheophyta</taxon>
        <taxon>Spermatophyta</taxon>
        <taxon>Magnoliopsida</taxon>
        <taxon>Liliopsida</taxon>
        <taxon>Asparagales</taxon>
        <taxon>Orchidaceae</taxon>
        <taxon>Orchidoideae</taxon>
        <taxon>Orchideae</taxon>
        <taxon>Orchidinae</taxon>
        <taxon>Platanthera</taxon>
    </lineage>
</organism>
<dbReference type="SUPFAM" id="SSF55811">
    <property type="entry name" value="Nudix"/>
    <property type="match status" value="1"/>
</dbReference>
<dbReference type="InterPro" id="IPR015797">
    <property type="entry name" value="NUDIX_hydrolase-like_dom_sf"/>
</dbReference>
<dbReference type="PROSITE" id="PS00893">
    <property type="entry name" value="NUDIX_BOX"/>
    <property type="match status" value="1"/>
</dbReference>
<dbReference type="Proteomes" id="UP001412067">
    <property type="component" value="Unassembled WGS sequence"/>
</dbReference>
<dbReference type="Pfam" id="PF00293">
    <property type="entry name" value="NUDIX"/>
    <property type="match status" value="1"/>
</dbReference>
<dbReference type="InterPro" id="IPR040618">
    <property type="entry name" value="Pre-Nudix"/>
</dbReference>
<evidence type="ECO:0000256" key="2">
    <source>
        <dbReference type="ARBA" id="ARBA00022801"/>
    </source>
</evidence>
<dbReference type="GO" id="GO:0016787">
    <property type="term" value="F:hydrolase activity"/>
    <property type="evidence" value="ECO:0007669"/>
    <property type="project" value="UniProtKB-KW"/>
</dbReference>
<proteinExistence type="inferred from homology"/>
<dbReference type="CDD" id="cd04670">
    <property type="entry name" value="NUDIX_ASFGF2_Nudt6"/>
    <property type="match status" value="1"/>
</dbReference>
<accession>A0ABR2N3G0</accession>
<dbReference type="Pfam" id="PF18290">
    <property type="entry name" value="Nudix_hydro"/>
    <property type="match status" value="1"/>
</dbReference>
<keyword evidence="2 4" id="KW-0378">Hydrolase</keyword>
<comment type="caution">
    <text evidence="4">The sequence shown here is derived from an EMBL/GenBank/DDBJ whole genome shotgun (WGS) entry which is preliminary data.</text>
</comment>
<evidence type="ECO:0000313" key="4">
    <source>
        <dbReference type="EMBL" id="KAK8969923.1"/>
    </source>
</evidence>
<protein>
    <submittedName>
        <fullName evidence="4">Nudix hydrolase 8</fullName>
    </submittedName>
</protein>
<feature type="domain" description="Nudix hydrolase" evidence="3">
    <location>
        <begin position="136"/>
        <end position="265"/>
    </location>
</feature>
<dbReference type="Gene3D" id="3.40.630.30">
    <property type="match status" value="1"/>
</dbReference>
<dbReference type="InterPro" id="IPR000086">
    <property type="entry name" value="NUDIX_hydrolase_dom"/>
</dbReference>
<evidence type="ECO:0000259" key="3">
    <source>
        <dbReference type="PROSITE" id="PS51462"/>
    </source>
</evidence>
<dbReference type="PROSITE" id="PS51462">
    <property type="entry name" value="NUDIX"/>
    <property type="match status" value="1"/>
</dbReference>
<comment type="similarity">
    <text evidence="1">Belongs to the Nudix hydrolase family.</text>
</comment>
<dbReference type="PRINTS" id="PR01356">
    <property type="entry name" value="GFGPROTEIN"/>
</dbReference>